<evidence type="ECO:0000313" key="3">
    <source>
        <dbReference type="Proteomes" id="UP000746747"/>
    </source>
</evidence>
<feature type="region of interest" description="Disordered" evidence="1">
    <location>
        <begin position="175"/>
        <end position="199"/>
    </location>
</feature>
<gene>
    <name evidence="2" type="ORF">CJOHNSTONI_LOCUS5676</name>
</gene>
<comment type="caution">
    <text evidence="2">The sequence shown here is derived from an EMBL/GenBank/DDBJ whole genome shotgun (WGS) entry which is preliminary data.</text>
</comment>
<dbReference type="EMBL" id="CAKAEH010001393">
    <property type="protein sequence ID" value="CAG9535679.1"/>
    <property type="molecule type" value="Genomic_DNA"/>
</dbReference>
<evidence type="ECO:0000256" key="1">
    <source>
        <dbReference type="SAM" id="MobiDB-lite"/>
    </source>
</evidence>
<accession>A0A8J2Q0X7</accession>
<evidence type="ECO:0000313" key="2">
    <source>
        <dbReference type="EMBL" id="CAG9535679.1"/>
    </source>
</evidence>
<dbReference type="OrthoDB" id="5796535at2759"/>
<protein>
    <submittedName>
        <fullName evidence="2">Uncharacterized protein</fullName>
    </submittedName>
</protein>
<proteinExistence type="predicted"/>
<organism evidence="2 3">
    <name type="scientific">Cercopithifilaria johnstoni</name>
    <dbReference type="NCBI Taxonomy" id="2874296"/>
    <lineage>
        <taxon>Eukaryota</taxon>
        <taxon>Metazoa</taxon>
        <taxon>Ecdysozoa</taxon>
        <taxon>Nematoda</taxon>
        <taxon>Chromadorea</taxon>
        <taxon>Rhabditida</taxon>
        <taxon>Spirurina</taxon>
        <taxon>Spiruromorpha</taxon>
        <taxon>Filarioidea</taxon>
        <taxon>Onchocercidae</taxon>
        <taxon>Cercopithifilaria</taxon>
    </lineage>
</organism>
<reference evidence="2" key="1">
    <citation type="submission" date="2021-09" db="EMBL/GenBank/DDBJ databases">
        <authorList>
            <consortium name="Pathogen Informatics"/>
        </authorList>
    </citation>
    <scope>NUCLEOTIDE SEQUENCE</scope>
</reference>
<dbReference type="Proteomes" id="UP000746747">
    <property type="component" value="Unassembled WGS sequence"/>
</dbReference>
<dbReference type="AlphaFoldDB" id="A0A8J2Q0X7"/>
<keyword evidence="3" id="KW-1185">Reference proteome</keyword>
<feature type="compositionally biased region" description="Polar residues" evidence="1">
    <location>
        <begin position="175"/>
        <end position="196"/>
    </location>
</feature>
<name>A0A8J2Q0X7_9BILA</name>
<sequence length="253" mass="29188">MCEEDQYMMAWSRYQFNLDRIAERYCNASNRRELAYEALERDFGDASISSPVVELKDGSNTEVCERLNEDFENEYGKRILLKIINGNRNAGRSISDDEELRNYYSNHLFDGQFDCIGKYASEFIERVNNGSMMTNCIEEGPYGGKAKKPRKNGPTYDRVIDMITSPVKEGPIKIRTNNKLTKSKNSAGEQSSSDEGQLTRARDETFLHSWFYELGQYCARANFIQDRSFRSRAAHNARRSAYRNLGYVNMADQ</sequence>